<proteinExistence type="predicted"/>
<dbReference type="Pfam" id="PF14031">
    <property type="entry name" value="D-ser_dehydrat"/>
    <property type="match status" value="1"/>
</dbReference>
<dbReference type="EMBL" id="JAGPXE010000002">
    <property type="protein sequence ID" value="MBQ0923788.1"/>
    <property type="molecule type" value="Genomic_DNA"/>
</dbReference>
<dbReference type="CDD" id="cd06818">
    <property type="entry name" value="PLPDE_III_cryptic_DSD"/>
    <property type="match status" value="1"/>
</dbReference>
<evidence type="ECO:0000259" key="1">
    <source>
        <dbReference type="SMART" id="SM01119"/>
    </source>
</evidence>
<accession>A0ABS5DBY9</accession>
<dbReference type="SUPFAM" id="SSF51419">
    <property type="entry name" value="PLP-binding barrel"/>
    <property type="match status" value="1"/>
</dbReference>
<dbReference type="PANTHER" id="PTHR28004:SF8">
    <property type="entry name" value="D-SERINE DEAMINASE"/>
    <property type="match status" value="1"/>
</dbReference>
<dbReference type="Proteomes" id="UP000674084">
    <property type="component" value="Unassembled WGS sequence"/>
</dbReference>
<organism evidence="2 3">
    <name type="scientific">Saccharopolyspora endophytica</name>
    <dbReference type="NCBI Taxonomy" id="543886"/>
    <lineage>
        <taxon>Bacteria</taxon>
        <taxon>Bacillati</taxon>
        <taxon>Actinomycetota</taxon>
        <taxon>Actinomycetes</taxon>
        <taxon>Pseudonocardiales</taxon>
        <taxon>Pseudonocardiaceae</taxon>
        <taxon>Saccharopolyspora</taxon>
    </lineage>
</organism>
<gene>
    <name evidence="2" type="ORF">KBO27_07515</name>
</gene>
<protein>
    <submittedName>
        <fullName evidence="2">Amino acid deaminase</fullName>
    </submittedName>
</protein>
<dbReference type="InterPro" id="IPR026956">
    <property type="entry name" value="D-ser_dehydrat-like_dom"/>
</dbReference>
<evidence type="ECO:0000313" key="3">
    <source>
        <dbReference type="Proteomes" id="UP000674084"/>
    </source>
</evidence>
<dbReference type="Gene3D" id="3.20.20.10">
    <property type="entry name" value="Alanine racemase"/>
    <property type="match status" value="1"/>
</dbReference>
<dbReference type="SMART" id="SM01119">
    <property type="entry name" value="D-ser_dehydrat"/>
    <property type="match status" value="1"/>
</dbReference>
<sequence length="443" mass="48064">MRNRRPAVPAAGINTEAIRALRDETIDWRFKGMPPTASGKTAGEFLAERPTLWEAGFTGPLLTLDDAAMEHNLRTMAAWCNEHGLRIAPHGKTTMAPRLFERQLEHGAWGITAATIGQLRVYRAFGVQRILLANELVDPQGLAWLSAELDADPDFSFCCYADSLRGVEQMASALAAHGGTRPVDVLVEFGVSGGRTGARTVSQARAVAAAVAAEHRLRLVGVSGYEGEVAHDIEESSLSAIDDYLGEFRSLVVEFAEAGYFDGLDEVIVSAGGSAYFDQVAEALTQPWPEGLPVVPVLRSGGYLLHDDGFYRVRSPFGRPHRLAGAESPFRPAMRIWAQVVSQPEADLALLTMGRRDVSFDQGLPEPQVIRGADGEIRELADGSCHVSGLADQHAFLGLTEAEVRVGDWIGFGLSHPCTVFDKWALIPVVDGEQVTDLVRTYF</sequence>
<keyword evidence="3" id="KW-1185">Reference proteome</keyword>
<feature type="domain" description="D-serine dehydratase-like" evidence="1">
    <location>
        <begin position="333"/>
        <end position="431"/>
    </location>
</feature>
<dbReference type="Gene3D" id="2.40.37.20">
    <property type="entry name" value="D-serine dehydratase-like domain"/>
    <property type="match status" value="1"/>
</dbReference>
<dbReference type="InterPro" id="IPR051466">
    <property type="entry name" value="D-amino_acid_metab_enzyme"/>
</dbReference>
<name>A0ABS5DBY9_9PSEU</name>
<comment type="caution">
    <text evidence="2">The sequence shown here is derived from an EMBL/GenBank/DDBJ whole genome shotgun (WGS) entry which is preliminary data.</text>
</comment>
<dbReference type="InterPro" id="IPR029066">
    <property type="entry name" value="PLP-binding_barrel"/>
</dbReference>
<evidence type="ECO:0000313" key="2">
    <source>
        <dbReference type="EMBL" id="MBQ0923788.1"/>
    </source>
</evidence>
<dbReference type="PANTHER" id="PTHR28004">
    <property type="entry name" value="ZGC:162816-RELATED"/>
    <property type="match status" value="1"/>
</dbReference>
<dbReference type="InterPro" id="IPR042208">
    <property type="entry name" value="D-ser_dehydrat-like_sf"/>
</dbReference>
<reference evidence="2 3" key="1">
    <citation type="submission" date="2021-04" db="EMBL/GenBank/DDBJ databases">
        <title>Whole-genome sequencing of Saccharopolyspora endophytica KCTC 19397.</title>
        <authorList>
            <person name="Ay H."/>
            <person name="Saygin H."/>
            <person name="Sahin N."/>
        </authorList>
    </citation>
    <scope>NUCLEOTIDE SEQUENCE [LARGE SCALE GENOMIC DNA]</scope>
    <source>
        <strain evidence="2 3">KCTC 19397</strain>
    </source>
</reference>